<evidence type="ECO:0000313" key="16">
    <source>
        <dbReference type="Proteomes" id="UP001596422"/>
    </source>
</evidence>
<protein>
    <recommendedName>
        <fullName evidence="3 13">Flagellar biosynthetic protein FlhB</fullName>
    </recommendedName>
</protein>
<evidence type="ECO:0000256" key="6">
    <source>
        <dbReference type="ARBA" id="ARBA00022692"/>
    </source>
</evidence>
<organism evidence="15 16">
    <name type="scientific">Marinobacterium aestuariivivens</name>
    <dbReference type="NCBI Taxonomy" id="1698799"/>
    <lineage>
        <taxon>Bacteria</taxon>
        <taxon>Pseudomonadati</taxon>
        <taxon>Pseudomonadota</taxon>
        <taxon>Gammaproteobacteria</taxon>
        <taxon>Oceanospirillales</taxon>
        <taxon>Oceanospirillaceae</taxon>
        <taxon>Marinobacterium</taxon>
    </lineage>
</organism>
<keyword evidence="8 13" id="KW-0653">Protein transport</keyword>
<dbReference type="Gene3D" id="6.10.250.2080">
    <property type="match status" value="1"/>
</dbReference>
<evidence type="ECO:0000256" key="8">
    <source>
        <dbReference type="ARBA" id="ARBA00022927"/>
    </source>
</evidence>
<dbReference type="PRINTS" id="PR00950">
    <property type="entry name" value="TYPE3IMSPROT"/>
</dbReference>
<evidence type="ECO:0000256" key="7">
    <source>
        <dbReference type="ARBA" id="ARBA00022795"/>
    </source>
</evidence>
<keyword evidence="9 13" id="KW-1133">Transmembrane helix</keyword>
<comment type="similarity">
    <text evidence="2 13">Belongs to the type III secretion exporter family.</text>
</comment>
<dbReference type="EMBL" id="JBHSWE010000001">
    <property type="protein sequence ID" value="MFC6669766.1"/>
    <property type="molecule type" value="Genomic_DNA"/>
</dbReference>
<evidence type="ECO:0000313" key="15">
    <source>
        <dbReference type="EMBL" id="MFC6669766.1"/>
    </source>
</evidence>
<evidence type="ECO:0000256" key="4">
    <source>
        <dbReference type="ARBA" id="ARBA00022448"/>
    </source>
</evidence>
<feature type="transmembrane region" description="Helical" evidence="13">
    <location>
        <begin position="146"/>
        <end position="169"/>
    </location>
</feature>
<evidence type="ECO:0000256" key="3">
    <source>
        <dbReference type="ARBA" id="ARBA00021622"/>
    </source>
</evidence>
<dbReference type="InterPro" id="IPR006136">
    <property type="entry name" value="FlhB"/>
</dbReference>
<dbReference type="NCBIfam" id="TIGR00328">
    <property type="entry name" value="flhB"/>
    <property type="match status" value="1"/>
</dbReference>
<keyword evidence="7 13" id="KW-1005">Bacterial flagellum biogenesis</keyword>
<keyword evidence="6 13" id="KW-0812">Transmembrane</keyword>
<keyword evidence="15" id="KW-0969">Cilium</keyword>
<sequence length="377" mass="41365">MADESGQEKTEDPTPKRLREAREKGDVPRSRELGATVLLLAAAASALIFGGQVARLMAGMMSGNFSLDRETVFDPAMMFAHLARSLFDALLAFSGFFGLVLLAAIIGPIALGGWNFSAQAIQPKGSRINPLSGLKRMFSLKALVELIKALAKFVLVATGAVLVLGVLQPRLLALGAQDVMTAIGDAVEIVIWAFLAISATLILISFIDVPFQLYDYSKKLKMTMQEVKDEMKNTEGKPEVKGRIRQLQREISQRKMMTRVPEADVVITNPTHYAVALKYDPESGRAPVVLAKGADFVALKIRELAVEHEVPILSAPPLARSLYQHTELEQEIPAGLFKAVAQVLAYVYQLRRYRQRAADAPPPMRDDDLDIPDDLRS</sequence>
<feature type="transmembrane region" description="Helical" evidence="13">
    <location>
        <begin position="189"/>
        <end position="214"/>
    </location>
</feature>
<evidence type="ECO:0000256" key="1">
    <source>
        <dbReference type="ARBA" id="ARBA00004651"/>
    </source>
</evidence>
<evidence type="ECO:0000256" key="12">
    <source>
        <dbReference type="ARBA" id="ARBA00025078"/>
    </source>
</evidence>
<gene>
    <name evidence="13 15" type="primary">flhB</name>
    <name evidence="15" type="ORF">ACFQDL_06450</name>
</gene>
<evidence type="ECO:0000256" key="5">
    <source>
        <dbReference type="ARBA" id="ARBA00022475"/>
    </source>
</evidence>
<evidence type="ECO:0000256" key="2">
    <source>
        <dbReference type="ARBA" id="ARBA00010690"/>
    </source>
</evidence>
<feature type="region of interest" description="Disordered" evidence="14">
    <location>
        <begin position="1"/>
        <end position="28"/>
    </location>
</feature>
<keyword evidence="16" id="KW-1185">Reference proteome</keyword>
<keyword evidence="15" id="KW-0966">Cell projection</keyword>
<proteinExistence type="inferred from homology"/>
<evidence type="ECO:0000256" key="10">
    <source>
        <dbReference type="ARBA" id="ARBA00023136"/>
    </source>
</evidence>
<dbReference type="RefSeq" id="WP_379908300.1">
    <property type="nucleotide sequence ID" value="NZ_JBHSWE010000001.1"/>
</dbReference>
<dbReference type="Pfam" id="PF01312">
    <property type="entry name" value="Bac_export_2"/>
    <property type="match status" value="1"/>
</dbReference>
<evidence type="ECO:0000256" key="14">
    <source>
        <dbReference type="SAM" id="MobiDB-lite"/>
    </source>
</evidence>
<dbReference type="Proteomes" id="UP001596422">
    <property type="component" value="Unassembled WGS sequence"/>
</dbReference>
<dbReference type="InterPro" id="IPR029025">
    <property type="entry name" value="T3SS_substrate_exporter_C"/>
</dbReference>
<keyword evidence="15" id="KW-0282">Flagellum</keyword>
<name>A0ABW1ZX52_9GAMM</name>
<feature type="compositionally biased region" description="Acidic residues" evidence="14">
    <location>
        <begin position="367"/>
        <end position="377"/>
    </location>
</feature>
<dbReference type="PANTHER" id="PTHR30531">
    <property type="entry name" value="FLAGELLAR BIOSYNTHETIC PROTEIN FLHB"/>
    <property type="match status" value="1"/>
</dbReference>
<comment type="function">
    <text evidence="12 13">Required for formation of the rod structure in the basal body of the flagellar apparatus. Together with FliI and FliH, may constitute the export apparatus of flagellin.</text>
</comment>
<keyword evidence="11 13" id="KW-1006">Bacterial flagellum protein export</keyword>
<dbReference type="InterPro" id="IPR006135">
    <property type="entry name" value="T3SS_substrate_exporter"/>
</dbReference>
<comment type="caution">
    <text evidence="15">The sequence shown here is derived from an EMBL/GenBank/DDBJ whole genome shotgun (WGS) entry which is preliminary data.</text>
</comment>
<dbReference type="Gene3D" id="3.40.1690.10">
    <property type="entry name" value="secretion proteins EscU"/>
    <property type="match status" value="1"/>
</dbReference>
<comment type="subcellular location">
    <subcellularLocation>
        <location evidence="1">Cell membrane</location>
        <topology evidence="1">Multi-pass membrane protein</topology>
    </subcellularLocation>
</comment>
<feature type="transmembrane region" description="Helical" evidence="13">
    <location>
        <begin position="33"/>
        <end position="54"/>
    </location>
</feature>
<reference evidence="16" key="1">
    <citation type="journal article" date="2019" name="Int. J. Syst. Evol. Microbiol.">
        <title>The Global Catalogue of Microorganisms (GCM) 10K type strain sequencing project: providing services to taxonomists for standard genome sequencing and annotation.</title>
        <authorList>
            <consortium name="The Broad Institute Genomics Platform"/>
            <consortium name="The Broad Institute Genome Sequencing Center for Infectious Disease"/>
            <person name="Wu L."/>
            <person name="Ma J."/>
        </authorList>
    </citation>
    <scope>NUCLEOTIDE SEQUENCE [LARGE SCALE GENOMIC DNA]</scope>
    <source>
        <strain evidence="16">NBRC 111756</strain>
    </source>
</reference>
<feature type="transmembrane region" description="Helical" evidence="13">
    <location>
        <begin position="89"/>
        <end position="114"/>
    </location>
</feature>
<feature type="region of interest" description="Disordered" evidence="14">
    <location>
        <begin position="357"/>
        <end position="377"/>
    </location>
</feature>
<accession>A0ABW1ZX52</accession>
<keyword evidence="5 13" id="KW-1003">Cell membrane</keyword>
<keyword evidence="10 13" id="KW-0472">Membrane</keyword>
<evidence type="ECO:0000256" key="11">
    <source>
        <dbReference type="ARBA" id="ARBA00023225"/>
    </source>
</evidence>
<dbReference type="PANTHER" id="PTHR30531:SF12">
    <property type="entry name" value="FLAGELLAR BIOSYNTHETIC PROTEIN FLHB"/>
    <property type="match status" value="1"/>
</dbReference>
<keyword evidence="4 13" id="KW-0813">Transport</keyword>
<dbReference type="SUPFAM" id="SSF160544">
    <property type="entry name" value="EscU C-terminal domain-like"/>
    <property type="match status" value="1"/>
</dbReference>
<evidence type="ECO:0000256" key="9">
    <source>
        <dbReference type="ARBA" id="ARBA00022989"/>
    </source>
</evidence>
<evidence type="ECO:0000256" key="13">
    <source>
        <dbReference type="RuleBase" id="RU364091"/>
    </source>
</evidence>